<feature type="chain" id="PRO_5046792932" description="Lipoprotein" evidence="1">
    <location>
        <begin position="22"/>
        <end position="163"/>
    </location>
</feature>
<evidence type="ECO:0000313" key="3">
    <source>
        <dbReference type="Proteomes" id="UP001596230"/>
    </source>
</evidence>
<feature type="signal peptide" evidence="1">
    <location>
        <begin position="1"/>
        <end position="21"/>
    </location>
</feature>
<dbReference type="EMBL" id="JBHSUB010000018">
    <property type="protein sequence ID" value="MFC6379247.1"/>
    <property type="molecule type" value="Genomic_DNA"/>
</dbReference>
<keyword evidence="3" id="KW-1185">Reference proteome</keyword>
<dbReference type="Proteomes" id="UP001596230">
    <property type="component" value="Unassembled WGS sequence"/>
</dbReference>
<evidence type="ECO:0000256" key="1">
    <source>
        <dbReference type="SAM" id="SignalP"/>
    </source>
</evidence>
<name>A0ABW1W3J5_9GAMM</name>
<sequence>MNKKAGLVLLVGVLLSGCSMSDHPESAAVTAIKGVYTDNSNQYGYIKSFPLSAGSPLSTEKLRQCVLATHAAQSLVPAADGYSGQTTYTVNRMGSPVPFVVNFTLQVSETASQRHYVFSRITQTPEDDKSATSGAWVTANPAQVVGTFNNVSVDLNRCLSNPE</sequence>
<keyword evidence="1" id="KW-0732">Signal</keyword>
<comment type="caution">
    <text evidence="2">The sequence shown here is derived from an EMBL/GenBank/DDBJ whole genome shotgun (WGS) entry which is preliminary data.</text>
</comment>
<reference evidence="3" key="1">
    <citation type="journal article" date="2019" name="Int. J. Syst. Evol. Microbiol.">
        <title>The Global Catalogue of Microorganisms (GCM) 10K type strain sequencing project: providing services to taxonomists for standard genome sequencing and annotation.</title>
        <authorList>
            <consortium name="The Broad Institute Genomics Platform"/>
            <consortium name="The Broad Institute Genome Sequencing Center for Infectious Disease"/>
            <person name="Wu L."/>
            <person name="Ma J."/>
        </authorList>
    </citation>
    <scope>NUCLEOTIDE SEQUENCE [LARGE SCALE GENOMIC DNA]</scope>
    <source>
        <strain evidence="3">CGMCC 1.18518</strain>
    </source>
</reference>
<evidence type="ECO:0008006" key="4">
    <source>
        <dbReference type="Google" id="ProtNLM"/>
    </source>
</evidence>
<gene>
    <name evidence="2" type="ORF">ACFP9W_14415</name>
</gene>
<protein>
    <recommendedName>
        <fullName evidence="4">Lipoprotein</fullName>
    </recommendedName>
</protein>
<dbReference type="PROSITE" id="PS51257">
    <property type="entry name" value="PROKAR_LIPOPROTEIN"/>
    <property type="match status" value="1"/>
</dbReference>
<proteinExistence type="predicted"/>
<organism evidence="2 3">
    <name type="scientific">Tatumella terrea</name>
    <dbReference type="NCBI Taxonomy" id="419007"/>
    <lineage>
        <taxon>Bacteria</taxon>
        <taxon>Pseudomonadati</taxon>
        <taxon>Pseudomonadota</taxon>
        <taxon>Gammaproteobacteria</taxon>
        <taxon>Enterobacterales</taxon>
        <taxon>Erwiniaceae</taxon>
        <taxon>Tatumella</taxon>
    </lineage>
</organism>
<dbReference type="RefSeq" id="WP_385953338.1">
    <property type="nucleotide sequence ID" value="NZ_JBHSUB010000018.1"/>
</dbReference>
<accession>A0ABW1W3J5</accession>
<evidence type="ECO:0000313" key="2">
    <source>
        <dbReference type="EMBL" id="MFC6379247.1"/>
    </source>
</evidence>